<dbReference type="PROSITE" id="PS50887">
    <property type="entry name" value="GGDEF"/>
    <property type="match status" value="1"/>
</dbReference>
<dbReference type="OrthoDB" id="8871637at2"/>
<name>A0A562ZQ28_9BURK</name>
<keyword evidence="2" id="KW-0472">Membrane</keyword>
<dbReference type="SUPFAM" id="SSF55073">
    <property type="entry name" value="Nucleotide cyclase"/>
    <property type="match status" value="1"/>
</dbReference>
<evidence type="ECO:0000313" key="6">
    <source>
        <dbReference type="Proteomes" id="UP000318199"/>
    </source>
</evidence>
<feature type="compositionally biased region" description="Polar residues" evidence="1">
    <location>
        <begin position="593"/>
        <end position="605"/>
    </location>
</feature>
<feature type="region of interest" description="Disordered" evidence="1">
    <location>
        <begin position="587"/>
        <end position="623"/>
    </location>
</feature>
<reference evidence="5 6" key="1">
    <citation type="submission" date="2019-07" db="EMBL/GenBank/DDBJ databases">
        <title>Caenimonas sedimenti sp. nov., isolated from activated sludge.</title>
        <authorList>
            <person name="Xu J."/>
        </authorList>
    </citation>
    <scope>NUCLEOTIDE SEQUENCE [LARGE SCALE GENOMIC DNA]</scope>
    <source>
        <strain evidence="5 6">HX-9-20</strain>
    </source>
</reference>
<dbReference type="InterPro" id="IPR029787">
    <property type="entry name" value="Nucleotide_cyclase"/>
</dbReference>
<dbReference type="Gene3D" id="2.60.40.2380">
    <property type="match status" value="1"/>
</dbReference>
<feature type="transmembrane region" description="Helical" evidence="2">
    <location>
        <begin position="306"/>
        <end position="324"/>
    </location>
</feature>
<dbReference type="PANTHER" id="PTHR33121:SF79">
    <property type="entry name" value="CYCLIC DI-GMP PHOSPHODIESTERASE PDED-RELATED"/>
    <property type="match status" value="1"/>
</dbReference>
<evidence type="ECO:0000313" key="5">
    <source>
        <dbReference type="EMBL" id="TWO70438.1"/>
    </source>
</evidence>
<dbReference type="Pfam" id="PF07696">
    <property type="entry name" value="7TMR-DISMED2"/>
    <property type="match status" value="1"/>
</dbReference>
<evidence type="ECO:0000256" key="3">
    <source>
        <dbReference type="SAM" id="SignalP"/>
    </source>
</evidence>
<dbReference type="InterPro" id="IPR000160">
    <property type="entry name" value="GGDEF_dom"/>
</dbReference>
<feature type="transmembrane region" description="Helical" evidence="2">
    <location>
        <begin position="209"/>
        <end position="228"/>
    </location>
</feature>
<feature type="domain" description="GGDEF" evidence="4">
    <location>
        <begin position="457"/>
        <end position="590"/>
    </location>
</feature>
<dbReference type="InterPro" id="IPR011622">
    <property type="entry name" value="7TMR_DISM_rcpt_extracell_dom2"/>
</dbReference>
<accession>A0A562ZQ28</accession>
<dbReference type="Pfam" id="PF07695">
    <property type="entry name" value="7TMR-DISM_7TM"/>
    <property type="match status" value="1"/>
</dbReference>
<organism evidence="5 6">
    <name type="scientific">Caenimonas sedimenti</name>
    <dbReference type="NCBI Taxonomy" id="2596921"/>
    <lineage>
        <taxon>Bacteria</taxon>
        <taxon>Pseudomonadati</taxon>
        <taxon>Pseudomonadota</taxon>
        <taxon>Betaproteobacteria</taxon>
        <taxon>Burkholderiales</taxon>
        <taxon>Comamonadaceae</taxon>
        <taxon>Caenimonas</taxon>
    </lineage>
</organism>
<dbReference type="SMART" id="SM00267">
    <property type="entry name" value="GGDEF"/>
    <property type="match status" value="1"/>
</dbReference>
<protein>
    <submittedName>
        <fullName evidence="5">Diguanylate cyclase</fullName>
    </submittedName>
</protein>
<sequence>MSVLANEARKCMRCITVPGWLLAGALLLGLAAPGARAAPTPAGTPKIETLVLRDAQQAIDVEDLAEVWIDTRGDATIEQVASRDGLARFQPAQPGTIHSLGPAAALWLRYRLVRGINERQDWLIEFPMPVLDRVTVYQAEGTRWRGETAGDTMAVERWPEAGRHPYFRLELPHGQAFDVFVRIRHVTSANFPVRLTTGFAHNQRIQLEYLGLGCTFGALLLLILACLAQSWVYRDSVYAWYALYALVTALAVAAYTGVTAHLLWPGFGILGDSPQSMLAFLAGASALLFVHNLVGIPARFHWLDRLIFGLGVAGLLLAVTPPFLPKMPGLMLLSGYMVASILIVVAVALAAWRRGDVVGLWVFAAYVPLTLSVAASIVRLFGWLPVSFGTQYAVVVAMAIEVPMLLVALSIRSRERHGAQIREQALSTQDALTGLLAPHLFNDRLRQVVARHKRDQDSAAIVFIDLVNHSRIKDYYGSAVAEQSLLRSVIKLRRLLRDVDTVSRIGEARFGVILEGVSSRTSVTDRAARLIAAGLMPLSGLKPDVTLQFHIAAVLLDERPMDAHELVDGLVSLMASMSPRTRRPIRFIAPENTHPSPLATDSSLLSAEDEQPARGKPPLAAVK</sequence>
<feature type="transmembrane region" description="Helical" evidence="2">
    <location>
        <begin position="359"/>
        <end position="384"/>
    </location>
</feature>
<feature type="transmembrane region" description="Helical" evidence="2">
    <location>
        <begin position="240"/>
        <end position="264"/>
    </location>
</feature>
<dbReference type="Pfam" id="PF00990">
    <property type="entry name" value="GGDEF"/>
    <property type="match status" value="1"/>
</dbReference>
<dbReference type="AlphaFoldDB" id="A0A562ZQ28"/>
<keyword evidence="6" id="KW-1185">Reference proteome</keyword>
<dbReference type="EMBL" id="VOBQ01000012">
    <property type="protein sequence ID" value="TWO70438.1"/>
    <property type="molecule type" value="Genomic_DNA"/>
</dbReference>
<feature type="chain" id="PRO_5022182434" evidence="3">
    <location>
        <begin position="38"/>
        <end position="623"/>
    </location>
</feature>
<feature type="signal peptide" evidence="3">
    <location>
        <begin position="1"/>
        <end position="37"/>
    </location>
</feature>
<dbReference type="GO" id="GO:0071111">
    <property type="term" value="F:cyclic-guanylate-specific phosphodiesterase activity"/>
    <property type="evidence" value="ECO:0007669"/>
    <property type="project" value="InterPro"/>
</dbReference>
<keyword evidence="3" id="KW-0732">Signal</keyword>
<evidence type="ECO:0000259" key="4">
    <source>
        <dbReference type="PROSITE" id="PS50887"/>
    </source>
</evidence>
<keyword evidence="2" id="KW-1133">Transmembrane helix</keyword>
<evidence type="ECO:0000256" key="1">
    <source>
        <dbReference type="SAM" id="MobiDB-lite"/>
    </source>
</evidence>
<gene>
    <name evidence="5" type="ORF">FN976_15790</name>
</gene>
<evidence type="ECO:0000256" key="2">
    <source>
        <dbReference type="SAM" id="Phobius"/>
    </source>
</evidence>
<comment type="caution">
    <text evidence="5">The sequence shown here is derived from an EMBL/GenBank/DDBJ whole genome shotgun (WGS) entry which is preliminary data.</text>
</comment>
<dbReference type="InterPro" id="IPR011623">
    <property type="entry name" value="7TMR_DISM_rcpt_extracell_dom1"/>
</dbReference>
<dbReference type="InterPro" id="IPR050706">
    <property type="entry name" value="Cyclic-di-GMP_PDE-like"/>
</dbReference>
<dbReference type="Proteomes" id="UP000318199">
    <property type="component" value="Unassembled WGS sequence"/>
</dbReference>
<dbReference type="NCBIfam" id="TIGR00254">
    <property type="entry name" value="GGDEF"/>
    <property type="match status" value="1"/>
</dbReference>
<feature type="transmembrane region" description="Helical" evidence="2">
    <location>
        <begin position="330"/>
        <end position="352"/>
    </location>
</feature>
<feature type="transmembrane region" description="Helical" evidence="2">
    <location>
        <begin position="276"/>
        <end position="294"/>
    </location>
</feature>
<dbReference type="PANTHER" id="PTHR33121">
    <property type="entry name" value="CYCLIC DI-GMP PHOSPHODIESTERASE PDEF"/>
    <property type="match status" value="1"/>
</dbReference>
<proteinExistence type="predicted"/>
<feature type="transmembrane region" description="Helical" evidence="2">
    <location>
        <begin position="390"/>
        <end position="411"/>
    </location>
</feature>
<dbReference type="InterPro" id="IPR043128">
    <property type="entry name" value="Rev_trsase/Diguanyl_cyclase"/>
</dbReference>
<dbReference type="Gene3D" id="3.30.70.270">
    <property type="match status" value="1"/>
</dbReference>
<keyword evidence="2" id="KW-0812">Transmembrane</keyword>